<dbReference type="GO" id="GO:0005886">
    <property type="term" value="C:plasma membrane"/>
    <property type="evidence" value="ECO:0007669"/>
    <property type="project" value="UniProtKB-SubCell"/>
</dbReference>
<evidence type="ECO:0000259" key="12">
    <source>
        <dbReference type="PROSITE" id="PS50262"/>
    </source>
</evidence>
<accession>A0A336LC26</accession>
<evidence type="ECO:0000256" key="8">
    <source>
        <dbReference type="ARBA" id="ARBA00023170"/>
    </source>
</evidence>
<feature type="domain" description="G-protein coupled receptors family 1 profile" evidence="12">
    <location>
        <begin position="53"/>
        <end position="316"/>
    </location>
</feature>
<evidence type="ECO:0000256" key="3">
    <source>
        <dbReference type="ARBA" id="ARBA00022475"/>
    </source>
</evidence>
<dbReference type="CDD" id="cd00637">
    <property type="entry name" value="7tm_classA_rhodopsin-like"/>
    <property type="match status" value="1"/>
</dbReference>
<dbReference type="PRINTS" id="PR00237">
    <property type="entry name" value="GPCRRHODOPSN"/>
</dbReference>
<proteinExistence type="inferred from homology"/>
<evidence type="ECO:0000256" key="2">
    <source>
        <dbReference type="ARBA" id="ARBA00010663"/>
    </source>
</evidence>
<keyword evidence="6" id="KW-0297">G-protein coupled receptor</keyword>
<evidence type="ECO:0000256" key="11">
    <source>
        <dbReference type="SAM" id="Phobius"/>
    </source>
</evidence>
<dbReference type="SUPFAM" id="SSF81321">
    <property type="entry name" value="Family A G protein-coupled receptor-like"/>
    <property type="match status" value="1"/>
</dbReference>
<dbReference type="PANTHER" id="PTHR24246">
    <property type="entry name" value="OLFACTORY RECEPTOR AND ADENOSINE RECEPTOR"/>
    <property type="match status" value="1"/>
</dbReference>
<feature type="transmembrane region" description="Helical" evidence="11">
    <location>
        <begin position="263"/>
        <end position="285"/>
    </location>
</feature>
<dbReference type="InterPro" id="IPR017452">
    <property type="entry name" value="GPCR_Rhodpsn_7TM"/>
</dbReference>
<comment type="subcellular location">
    <subcellularLocation>
        <location evidence="1">Cell membrane</location>
        <topology evidence="1">Multi-pass membrane protein</topology>
    </subcellularLocation>
</comment>
<evidence type="ECO:0000256" key="4">
    <source>
        <dbReference type="ARBA" id="ARBA00022692"/>
    </source>
</evidence>
<keyword evidence="3" id="KW-1003">Cell membrane</keyword>
<gene>
    <name evidence="13" type="primary">CSON003215</name>
</gene>
<feature type="transmembrane region" description="Helical" evidence="11">
    <location>
        <begin position="109"/>
        <end position="129"/>
    </location>
</feature>
<evidence type="ECO:0000313" key="14">
    <source>
        <dbReference type="EMBL" id="SSX31051.1"/>
    </source>
</evidence>
<dbReference type="PANTHER" id="PTHR24246:SF27">
    <property type="entry name" value="ADENOSINE RECEPTOR, ISOFORM A"/>
    <property type="match status" value="1"/>
</dbReference>
<evidence type="ECO:0000256" key="1">
    <source>
        <dbReference type="ARBA" id="ARBA00004651"/>
    </source>
</evidence>
<dbReference type="PROSITE" id="PS50262">
    <property type="entry name" value="G_PROTEIN_RECEP_F1_2"/>
    <property type="match status" value="1"/>
</dbReference>
<protein>
    <submittedName>
        <fullName evidence="13">CSON003215 protein</fullName>
    </submittedName>
</protein>
<dbReference type="VEuPathDB" id="VectorBase:CSON003215"/>
<sequence>MTNSTTTQTPQITINEEVQNILHKIQVDNPDFDDLRPTFMALAILMSITIVLGNVIVLLLFYQERKSLKVAHRYIVSMAICDLLMGLLSVPTQIFMLDQKITASSHHCPWIMGTITALVQTSLAVLVASSIDRYWAVKYPHHYRQKATPFVANCIITISWMIPCSFGFIHFMTAREAKIEKALCFMGSETYNPILLGFLIYGVMPAQLIAIVALYVLIHLEMSKLFKGQRFYSQFMNLAFRRQDNNGPKKVGSMNMREIRTTLLLLITVALAFITFLPGTGIGYLMNFDPKLLEVKSLLICYLLLSINSVFNPFIYAFNIRNVRYAAYRLMKRILCCGIDEDTTDVSVSGTGVDSSQQKSERT</sequence>
<keyword evidence="9" id="KW-0325">Glycoprotein</keyword>
<dbReference type="Gene3D" id="1.20.1070.10">
    <property type="entry name" value="Rhodopsin 7-helix transmembrane proteins"/>
    <property type="match status" value="1"/>
</dbReference>
<keyword evidence="5 11" id="KW-1133">Transmembrane helix</keyword>
<feature type="transmembrane region" description="Helical" evidence="11">
    <location>
        <begin position="39"/>
        <end position="62"/>
    </location>
</feature>
<feature type="transmembrane region" description="Helical" evidence="11">
    <location>
        <begin position="74"/>
        <end position="97"/>
    </location>
</feature>
<dbReference type="EMBL" id="UFQS01001568">
    <property type="protein sequence ID" value="SSX11484.1"/>
    <property type="molecule type" value="Genomic_DNA"/>
</dbReference>
<evidence type="ECO:0000256" key="5">
    <source>
        <dbReference type="ARBA" id="ARBA00022989"/>
    </source>
</evidence>
<reference evidence="13" key="1">
    <citation type="submission" date="2018-04" db="EMBL/GenBank/DDBJ databases">
        <authorList>
            <person name="Go L.Y."/>
            <person name="Mitchell J.A."/>
        </authorList>
    </citation>
    <scope>NUCLEOTIDE SEQUENCE</scope>
    <source>
        <tissue evidence="13">Whole organism</tissue>
    </source>
</reference>
<organism evidence="13">
    <name type="scientific">Culicoides sonorensis</name>
    <name type="common">Biting midge</name>
    <dbReference type="NCBI Taxonomy" id="179676"/>
    <lineage>
        <taxon>Eukaryota</taxon>
        <taxon>Metazoa</taxon>
        <taxon>Ecdysozoa</taxon>
        <taxon>Arthropoda</taxon>
        <taxon>Hexapoda</taxon>
        <taxon>Insecta</taxon>
        <taxon>Pterygota</taxon>
        <taxon>Neoptera</taxon>
        <taxon>Endopterygota</taxon>
        <taxon>Diptera</taxon>
        <taxon>Nematocera</taxon>
        <taxon>Chironomoidea</taxon>
        <taxon>Ceratopogonidae</taxon>
        <taxon>Ceratopogoninae</taxon>
        <taxon>Culicoides</taxon>
        <taxon>Monoculicoides</taxon>
    </lineage>
</organism>
<dbReference type="InterPro" id="IPR000276">
    <property type="entry name" value="GPCR_Rhodpsn"/>
</dbReference>
<feature type="transmembrane region" description="Helical" evidence="11">
    <location>
        <begin position="297"/>
        <end position="319"/>
    </location>
</feature>
<evidence type="ECO:0000256" key="6">
    <source>
        <dbReference type="ARBA" id="ARBA00023040"/>
    </source>
</evidence>
<dbReference type="EMBL" id="UFQT01001568">
    <property type="protein sequence ID" value="SSX31051.1"/>
    <property type="molecule type" value="Genomic_DNA"/>
</dbReference>
<feature type="transmembrane region" description="Helical" evidence="11">
    <location>
        <begin position="194"/>
        <end position="218"/>
    </location>
</feature>
<reference evidence="14" key="2">
    <citation type="submission" date="2018-07" db="EMBL/GenBank/DDBJ databases">
        <authorList>
            <person name="Quirk P.G."/>
            <person name="Krulwich T.A."/>
        </authorList>
    </citation>
    <scope>NUCLEOTIDE SEQUENCE</scope>
</reference>
<evidence type="ECO:0000313" key="13">
    <source>
        <dbReference type="EMBL" id="SSX11484.1"/>
    </source>
</evidence>
<comment type="similarity">
    <text evidence="2">Belongs to the G-protein coupled receptor 1 family.</text>
</comment>
<dbReference type="AlphaFoldDB" id="A0A336LC26"/>
<dbReference type="Pfam" id="PF00001">
    <property type="entry name" value="7tm_1"/>
    <property type="match status" value="1"/>
</dbReference>
<keyword evidence="4 11" id="KW-0812">Transmembrane</keyword>
<evidence type="ECO:0000256" key="9">
    <source>
        <dbReference type="ARBA" id="ARBA00023180"/>
    </source>
</evidence>
<feature type="transmembrane region" description="Helical" evidence="11">
    <location>
        <begin position="150"/>
        <end position="174"/>
    </location>
</feature>
<evidence type="ECO:0000256" key="10">
    <source>
        <dbReference type="ARBA" id="ARBA00023224"/>
    </source>
</evidence>
<dbReference type="GO" id="GO:0004930">
    <property type="term" value="F:G protein-coupled receptor activity"/>
    <property type="evidence" value="ECO:0007669"/>
    <property type="project" value="UniProtKB-KW"/>
</dbReference>
<name>A0A336LC26_CULSO</name>
<evidence type="ECO:0000256" key="7">
    <source>
        <dbReference type="ARBA" id="ARBA00023136"/>
    </source>
</evidence>
<keyword evidence="10" id="KW-0807">Transducer</keyword>
<keyword evidence="8" id="KW-0675">Receptor</keyword>
<keyword evidence="7 11" id="KW-0472">Membrane</keyword>